<dbReference type="STRING" id="572546.Arcpr_1184"/>
<dbReference type="RefSeq" id="WP_012940572.1">
    <property type="nucleotide sequence ID" value="NC_013741.1"/>
</dbReference>
<dbReference type="OrthoDB" id="132045at2157"/>
<sequence>MKNPFVYGKIVGKDCFANRRKELELVKNAVLSGQNIIVYSPRRYGKSSLVYNAIQELDVVSVWIDCYGLISKRELAEKIATEVVKKWKTKRIVESIREIFKRVRPKIRLGEEIEVEFSFEEEDKAFEESLELPQKLAKRSKKRVAVVFDEFQEVVQLGNDVLPKMRSTFQKHADVCYIFVGSKRSMMEKIFRSALSPFYNFGMHVVLNKIPREEFKEFIKEKFEKSGIKIDSEAVDRILDVTDCHPYYTQMLCHKLWFDAFVSDKKVDVNDVVRIVEEIINEEADAYVTIWDDLTLSQRKVLVALSKGETDLYSAEFLQKYGFKRASNVQVAIKGLLKKEIISKVGNKYEISDPFFKLWILRMS</sequence>
<dbReference type="SUPFAM" id="SSF52540">
    <property type="entry name" value="P-loop containing nucleoside triphosphate hydrolases"/>
    <property type="match status" value="1"/>
</dbReference>
<evidence type="ECO:0000313" key="2">
    <source>
        <dbReference type="EMBL" id="ADB58236.1"/>
    </source>
</evidence>
<dbReference type="Gene3D" id="3.40.50.300">
    <property type="entry name" value="P-loop containing nucleotide triphosphate hydrolases"/>
    <property type="match status" value="1"/>
</dbReference>
<dbReference type="PANTHER" id="PTHR34301:SF8">
    <property type="entry name" value="ATPASE DOMAIN-CONTAINING PROTEIN"/>
    <property type="match status" value="1"/>
</dbReference>
<dbReference type="EMBL" id="CP001857">
    <property type="protein sequence ID" value="ADB58236.1"/>
    <property type="molecule type" value="Genomic_DNA"/>
</dbReference>
<dbReference type="GeneID" id="8739866"/>
<name>D2RDP2_ARCPA</name>
<evidence type="ECO:0000313" key="3">
    <source>
        <dbReference type="Proteomes" id="UP000001901"/>
    </source>
</evidence>
<dbReference type="HOGENOM" id="CLU_053804_1_1_2"/>
<dbReference type="PANTHER" id="PTHR34301">
    <property type="entry name" value="DNA-BINDING PROTEIN-RELATED"/>
    <property type="match status" value="1"/>
</dbReference>
<evidence type="ECO:0000259" key="1">
    <source>
        <dbReference type="Pfam" id="PF01637"/>
    </source>
</evidence>
<keyword evidence="3" id="KW-1185">Reference proteome</keyword>
<dbReference type="InterPro" id="IPR011579">
    <property type="entry name" value="ATPase_dom"/>
</dbReference>
<dbReference type="GO" id="GO:0005524">
    <property type="term" value="F:ATP binding"/>
    <property type="evidence" value="ECO:0007669"/>
    <property type="project" value="InterPro"/>
</dbReference>
<dbReference type="Pfam" id="PF01637">
    <property type="entry name" value="ATPase_2"/>
    <property type="match status" value="1"/>
</dbReference>
<dbReference type="Proteomes" id="UP000001901">
    <property type="component" value="Chromosome"/>
</dbReference>
<dbReference type="InterPro" id="IPR027417">
    <property type="entry name" value="P-loop_NTPase"/>
</dbReference>
<dbReference type="KEGG" id="apo:Arcpr_1184"/>
<protein>
    <submittedName>
        <fullName evidence="2">ATPase</fullName>
    </submittedName>
</protein>
<dbReference type="eggNOG" id="arCOG03169">
    <property type="taxonomic scope" value="Archaea"/>
</dbReference>
<feature type="domain" description="ATPase" evidence="1">
    <location>
        <begin position="16"/>
        <end position="250"/>
    </location>
</feature>
<organism evidence="2 3">
    <name type="scientific">Archaeoglobus profundus (strain DSM 5631 / JCM 9629 / NBRC 100127 / Av18)</name>
    <dbReference type="NCBI Taxonomy" id="572546"/>
    <lineage>
        <taxon>Archaea</taxon>
        <taxon>Methanobacteriati</taxon>
        <taxon>Methanobacteriota</taxon>
        <taxon>Archaeoglobi</taxon>
        <taxon>Archaeoglobales</taxon>
        <taxon>Archaeoglobaceae</taxon>
        <taxon>Archaeoglobus</taxon>
    </lineage>
</organism>
<gene>
    <name evidence="2" type="ordered locus">Arcpr_1184</name>
</gene>
<reference evidence="2 3" key="1">
    <citation type="journal article" date="2010" name="Stand. Genomic Sci.">
        <title>Complete genome sequence of Archaeoglobus profundus type strain (AV18).</title>
        <authorList>
            <person name="von Jan M."/>
            <person name="Lapidus A."/>
            <person name="Del Rio T.G."/>
            <person name="Copeland A."/>
            <person name="Tice H."/>
            <person name="Cheng J.F."/>
            <person name="Lucas S."/>
            <person name="Chen F."/>
            <person name="Nolan M."/>
            <person name="Goodwin L."/>
            <person name="Han C."/>
            <person name="Pitluck S."/>
            <person name="Liolios K."/>
            <person name="Ivanova N."/>
            <person name="Mavromatis K."/>
            <person name="Ovchinnikova G."/>
            <person name="Chertkov O."/>
            <person name="Pati A."/>
            <person name="Chen A."/>
            <person name="Palaniappan K."/>
            <person name="Land M."/>
            <person name="Hauser L."/>
            <person name="Chang Y.J."/>
            <person name="Jeffries C.D."/>
            <person name="Saunders E."/>
            <person name="Brettin T."/>
            <person name="Detter J.C."/>
            <person name="Chain P."/>
            <person name="Eichinger K."/>
            <person name="Huber H."/>
            <person name="Spring S."/>
            <person name="Rohde M."/>
            <person name="Goker M."/>
            <person name="Wirth R."/>
            <person name="Woyke T."/>
            <person name="Bristow J."/>
            <person name="Eisen J.A."/>
            <person name="Markowitz V."/>
            <person name="Hugenholtz P."/>
            <person name="Kyrpides N.C."/>
            <person name="Klenk H.P."/>
        </authorList>
    </citation>
    <scope>NUCLEOTIDE SEQUENCE [LARGE SCALE GENOMIC DNA]</scope>
    <source>
        <strain evidence="3">DSM 5631 / JCM 9629 / NBRC 100127 / Av18</strain>
    </source>
</reference>
<accession>D2RDP2</accession>
<dbReference type="PaxDb" id="572546-Arcpr_1184"/>
<dbReference type="AlphaFoldDB" id="D2RDP2"/>
<proteinExistence type="predicted"/>